<dbReference type="PANTHER" id="PTHR10210:SF32">
    <property type="entry name" value="RIBOSE-PHOSPHATE PYROPHOSPHOKINASE 2"/>
    <property type="match status" value="1"/>
</dbReference>
<dbReference type="Gene3D" id="3.40.50.2020">
    <property type="match status" value="2"/>
</dbReference>
<comment type="catalytic activity">
    <reaction evidence="7">
        <text>D-ribose 5-phosphate + ATP = 5-phospho-alpha-D-ribose 1-diphosphate + AMP + H(+)</text>
        <dbReference type="Rhea" id="RHEA:15609"/>
        <dbReference type="ChEBI" id="CHEBI:15378"/>
        <dbReference type="ChEBI" id="CHEBI:30616"/>
        <dbReference type="ChEBI" id="CHEBI:58017"/>
        <dbReference type="ChEBI" id="CHEBI:78346"/>
        <dbReference type="ChEBI" id="CHEBI:456215"/>
        <dbReference type="EC" id="2.7.6.1"/>
    </reaction>
</comment>
<dbReference type="InterPro" id="IPR000836">
    <property type="entry name" value="PRTase_dom"/>
</dbReference>
<evidence type="ECO:0000256" key="6">
    <source>
        <dbReference type="ARBA" id="ARBA00022840"/>
    </source>
</evidence>
<evidence type="ECO:0000256" key="1">
    <source>
        <dbReference type="ARBA" id="ARBA00013247"/>
    </source>
</evidence>
<keyword evidence="6" id="KW-0067">ATP-binding</keyword>
<dbReference type="NCBIfam" id="NF002320">
    <property type="entry name" value="PRK01259.1"/>
    <property type="match status" value="1"/>
</dbReference>
<evidence type="ECO:0000256" key="7">
    <source>
        <dbReference type="ARBA" id="ARBA00049535"/>
    </source>
</evidence>
<dbReference type="SUPFAM" id="SSF53271">
    <property type="entry name" value="PRTase-like"/>
    <property type="match status" value="1"/>
</dbReference>
<evidence type="ECO:0000256" key="3">
    <source>
        <dbReference type="ARBA" id="ARBA00022727"/>
    </source>
</evidence>
<evidence type="ECO:0000256" key="2">
    <source>
        <dbReference type="ARBA" id="ARBA00022679"/>
    </source>
</evidence>
<evidence type="ECO:0000313" key="10">
    <source>
        <dbReference type="EMBL" id="GAA2040439.1"/>
    </source>
</evidence>
<sequence length="336" mass="35803">MGGDGFEVNDVVVFSGSAHLELADRICTHLGVTRSPADIKRFSNDCLQAQLLANCRQRDVYIVQPLVPPTQEHLMELLLMIDAARGASAAQITAVMPHYAYARSDKKDASRISLGGRLVADLIATAGCHRVLTMALHAPQVHGFFSTPVDHLTAIGVLADHFRGTDLSGSIVVSPDLGNAKVATQFARLLGLPVAAGSKQRVADDRVVIDAIVGDVAGRRAIVLDDEIATGGSMVELIDRLQEAGATEAAIVCTHGLFAGKAVERLRGHPFVTEVVTTDTVPPPDDWPELTVRSVSALFAEAISRIHQGRSVSSLFEGVDPTHAPPQPRLPFDTLP</sequence>
<dbReference type="Proteomes" id="UP001501285">
    <property type="component" value="Unassembled WGS sequence"/>
</dbReference>
<evidence type="ECO:0000313" key="11">
    <source>
        <dbReference type="Proteomes" id="UP001501285"/>
    </source>
</evidence>
<feature type="domain" description="Ribose-phosphate pyrophosphokinase N-terminal" evidence="9">
    <location>
        <begin position="12"/>
        <end position="127"/>
    </location>
</feature>
<organism evidence="10 11">
    <name type="scientific">Terrabacter terrae</name>
    <dbReference type="NCBI Taxonomy" id="318434"/>
    <lineage>
        <taxon>Bacteria</taxon>
        <taxon>Bacillati</taxon>
        <taxon>Actinomycetota</taxon>
        <taxon>Actinomycetes</taxon>
        <taxon>Micrococcales</taxon>
        <taxon>Intrasporangiaceae</taxon>
        <taxon>Terrabacter</taxon>
    </lineage>
</organism>
<evidence type="ECO:0000256" key="4">
    <source>
        <dbReference type="ARBA" id="ARBA00022741"/>
    </source>
</evidence>
<dbReference type="InterPro" id="IPR005946">
    <property type="entry name" value="Rib-P_diPkinase"/>
</dbReference>
<dbReference type="Pfam" id="PF13793">
    <property type="entry name" value="Pribosyltran_N"/>
    <property type="match status" value="1"/>
</dbReference>
<proteinExistence type="predicted"/>
<dbReference type="EC" id="2.7.6.1" evidence="1"/>
<dbReference type="EMBL" id="BAAANB010000021">
    <property type="protein sequence ID" value="GAA2040439.1"/>
    <property type="molecule type" value="Genomic_DNA"/>
</dbReference>
<dbReference type="InterPro" id="IPR029057">
    <property type="entry name" value="PRTase-like"/>
</dbReference>
<keyword evidence="2" id="KW-0808">Transferase</keyword>
<keyword evidence="5" id="KW-0418">Kinase</keyword>
<dbReference type="PANTHER" id="PTHR10210">
    <property type="entry name" value="RIBOSE-PHOSPHATE DIPHOSPHOKINASE FAMILY MEMBER"/>
    <property type="match status" value="1"/>
</dbReference>
<comment type="caution">
    <text evidence="10">The sequence shown here is derived from an EMBL/GenBank/DDBJ whole genome shotgun (WGS) entry which is preliminary data.</text>
</comment>
<name>A0ABN2UQ71_9MICO</name>
<dbReference type="NCBIfam" id="TIGR01251">
    <property type="entry name" value="ribP_PPkin"/>
    <property type="match status" value="1"/>
</dbReference>
<evidence type="ECO:0000256" key="5">
    <source>
        <dbReference type="ARBA" id="ARBA00022777"/>
    </source>
</evidence>
<evidence type="ECO:0000259" key="9">
    <source>
        <dbReference type="Pfam" id="PF13793"/>
    </source>
</evidence>
<reference evidence="10 11" key="1">
    <citation type="journal article" date="2019" name="Int. J. Syst. Evol. Microbiol.">
        <title>The Global Catalogue of Microorganisms (GCM) 10K type strain sequencing project: providing services to taxonomists for standard genome sequencing and annotation.</title>
        <authorList>
            <consortium name="The Broad Institute Genomics Platform"/>
            <consortium name="The Broad Institute Genome Sequencing Center for Infectious Disease"/>
            <person name="Wu L."/>
            <person name="Ma J."/>
        </authorList>
    </citation>
    <scope>NUCLEOTIDE SEQUENCE [LARGE SCALE GENOMIC DNA]</scope>
    <source>
        <strain evidence="10 11">JCM 14283</strain>
    </source>
</reference>
<gene>
    <name evidence="10" type="ORF">GCM10009740_36700</name>
</gene>
<dbReference type="CDD" id="cd06223">
    <property type="entry name" value="PRTases_typeI"/>
    <property type="match status" value="1"/>
</dbReference>
<accession>A0ABN2UQ71</accession>
<evidence type="ECO:0000256" key="8">
    <source>
        <dbReference type="SAM" id="MobiDB-lite"/>
    </source>
</evidence>
<dbReference type="InterPro" id="IPR029099">
    <property type="entry name" value="Pribosyltran_N"/>
</dbReference>
<keyword evidence="3" id="KW-0545">Nucleotide biosynthesis</keyword>
<keyword evidence="11" id="KW-1185">Reference proteome</keyword>
<keyword evidence="4" id="KW-0547">Nucleotide-binding</keyword>
<dbReference type="Pfam" id="PF14572">
    <property type="entry name" value="Pribosyl_synth"/>
    <property type="match status" value="1"/>
</dbReference>
<dbReference type="SMART" id="SM01400">
    <property type="entry name" value="Pribosyltran_N"/>
    <property type="match status" value="1"/>
</dbReference>
<feature type="region of interest" description="Disordered" evidence="8">
    <location>
        <begin position="317"/>
        <end position="336"/>
    </location>
</feature>
<protein>
    <recommendedName>
        <fullName evidence="1">ribose-phosphate diphosphokinase</fullName>
        <ecNumber evidence="1">2.7.6.1</ecNumber>
    </recommendedName>
</protein>